<dbReference type="PANTHER" id="PTHR22916:SF3">
    <property type="entry name" value="UDP-GLCNAC:BETAGAL BETA-1,3-N-ACETYLGLUCOSAMINYLTRANSFERASE-LIKE PROTEIN 1"/>
    <property type="match status" value="1"/>
</dbReference>
<keyword evidence="2" id="KW-0808">Transferase</keyword>
<dbReference type="EMBL" id="FXTH01000002">
    <property type="protein sequence ID" value="SMO41704.1"/>
    <property type="molecule type" value="Genomic_DNA"/>
</dbReference>
<dbReference type="RefSeq" id="WP_142713048.1">
    <property type="nucleotide sequence ID" value="NZ_FXTH01000002.1"/>
</dbReference>
<organism evidence="2 3">
    <name type="scientific">Fodinibius sediminis</name>
    <dbReference type="NCBI Taxonomy" id="1214077"/>
    <lineage>
        <taxon>Bacteria</taxon>
        <taxon>Pseudomonadati</taxon>
        <taxon>Balneolota</taxon>
        <taxon>Balneolia</taxon>
        <taxon>Balneolales</taxon>
        <taxon>Balneolaceae</taxon>
        <taxon>Fodinibius</taxon>
    </lineage>
</organism>
<dbReference type="CDD" id="cd00761">
    <property type="entry name" value="Glyco_tranf_GTA_type"/>
    <property type="match status" value="1"/>
</dbReference>
<dbReference type="Proteomes" id="UP000317593">
    <property type="component" value="Unassembled WGS sequence"/>
</dbReference>
<sequence length="325" mass="37950">MEEAIHSEPFVSVLTPVYNGEKYLEECIQSVLSQTYSHWEYVLVDNQSSDNSLQIMEKYAANDKRIRVHNNEAFLPQMKNLNHAFHQISPESKYCKVVHADDWLFPDCITRMVKVMEEHPSVGIVSAYRLDDRKVGLDGLPYPSNFNTGMEIARRYLMCGTSYFGSPSSILLRSDLIRKREKVYEESLLATDTPACIDFLQESDFGFVHQVLTFTRRHEESMSNMQAKENHAFLRARLYCLLTYGPHFLSDDELKKSLNIEMKKYYIILARDLFRNQSLTEFRKQRDKLWQLGIEFKTGRFFKNLIRESVLQASKAVGIRLRRAS</sequence>
<keyword evidence="3" id="KW-1185">Reference proteome</keyword>
<dbReference type="InterPro" id="IPR029044">
    <property type="entry name" value="Nucleotide-diphossugar_trans"/>
</dbReference>
<evidence type="ECO:0000313" key="2">
    <source>
        <dbReference type="EMBL" id="SMO41704.1"/>
    </source>
</evidence>
<reference evidence="2 3" key="1">
    <citation type="submission" date="2017-05" db="EMBL/GenBank/DDBJ databases">
        <authorList>
            <person name="Varghese N."/>
            <person name="Submissions S."/>
        </authorList>
    </citation>
    <scope>NUCLEOTIDE SEQUENCE [LARGE SCALE GENOMIC DNA]</scope>
    <source>
        <strain evidence="2 3">DSM 21194</strain>
    </source>
</reference>
<evidence type="ECO:0000259" key="1">
    <source>
        <dbReference type="Pfam" id="PF00535"/>
    </source>
</evidence>
<dbReference type="PANTHER" id="PTHR22916">
    <property type="entry name" value="GLYCOSYLTRANSFERASE"/>
    <property type="match status" value="1"/>
</dbReference>
<dbReference type="GO" id="GO:0016758">
    <property type="term" value="F:hexosyltransferase activity"/>
    <property type="evidence" value="ECO:0007669"/>
    <property type="project" value="UniProtKB-ARBA"/>
</dbReference>
<proteinExistence type="predicted"/>
<accession>A0A521B3K9</accession>
<dbReference type="Pfam" id="PF00535">
    <property type="entry name" value="Glycos_transf_2"/>
    <property type="match status" value="1"/>
</dbReference>
<evidence type="ECO:0000313" key="3">
    <source>
        <dbReference type="Proteomes" id="UP000317593"/>
    </source>
</evidence>
<dbReference type="SUPFAM" id="SSF53448">
    <property type="entry name" value="Nucleotide-diphospho-sugar transferases"/>
    <property type="match status" value="1"/>
</dbReference>
<protein>
    <submittedName>
        <fullName evidence="2">Glycosyltransferase involved in cell wall bisynthesis</fullName>
    </submittedName>
</protein>
<dbReference type="AlphaFoldDB" id="A0A521B3K9"/>
<name>A0A521B3K9_9BACT</name>
<dbReference type="Gene3D" id="3.90.550.10">
    <property type="entry name" value="Spore Coat Polysaccharide Biosynthesis Protein SpsA, Chain A"/>
    <property type="match status" value="1"/>
</dbReference>
<dbReference type="InterPro" id="IPR001173">
    <property type="entry name" value="Glyco_trans_2-like"/>
</dbReference>
<dbReference type="OrthoDB" id="597270at2"/>
<gene>
    <name evidence="2" type="ORF">SAMN06265218_102164</name>
</gene>
<feature type="domain" description="Glycosyltransferase 2-like" evidence="1">
    <location>
        <begin position="12"/>
        <end position="176"/>
    </location>
</feature>